<dbReference type="EMBL" id="JAIWYP010000013">
    <property type="protein sequence ID" value="KAH3721506.1"/>
    <property type="molecule type" value="Genomic_DNA"/>
</dbReference>
<evidence type="ECO:0000313" key="2">
    <source>
        <dbReference type="Proteomes" id="UP000828390"/>
    </source>
</evidence>
<sequence>MEVTCSMSGGSYGYWVFYRTRIGFKDVQNMAKINAMKQECRFSALQTTKSTYCSCAGDTLVMCNMSDESISKAGDQWHCSRFINGSENSSEHVTVPNQGKPGRDMLFEYLTFL</sequence>
<proteinExistence type="predicted"/>
<organism evidence="1 2">
    <name type="scientific">Dreissena polymorpha</name>
    <name type="common">Zebra mussel</name>
    <name type="synonym">Mytilus polymorpha</name>
    <dbReference type="NCBI Taxonomy" id="45954"/>
    <lineage>
        <taxon>Eukaryota</taxon>
        <taxon>Metazoa</taxon>
        <taxon>Spiralia</taxon>
        <taxon>Lophotrochozoa</taxon>
        <taxon>Mollusca</taxon>
        <taxon>Bivalvia</taxon>
        <taxon>Autobranchia</taxon>
        <taxon>Heteroconchia</taxon>
        <taxon>Euheterodonta</taxon>
        <taxon>Imparidentia</taxon>
        <taxon>Neoheterodontei</taxon>
        <taxon>Myida</taxon>
        <taxon>Dreissenoidea</taxon>
        <taxon>Dreissenidae</taxon>
        <taxon>Dreissena</taxon>
    </lineage>
</organism>
<dbReference type="Proteomes" id="UP000828390">
    <property type="component" value="Unassembled WGS sequence"/>
</dbReference>
<accession>A0A9D4HM52</accession>
<reference evidence="1" key="1">
    <citation type="journal article" date="2019" name="bioRxiv">
        <title>The Genome of the Zebra Mussel, Dreissena polymorpha: A Resource for Invasive Species Research.</title>
        <authorList>
            <person name="McCartney M.A."/>
            <person name="Auch B."/>
            <person name="Kono T."/>
            <person name="Mallez S."/>
            <person name="Zhang Y."/>
            <person name="Obille A."/>
            <person name="Becker A."/>
            <person name="Abrahante J.E."/>
            <person name="Garbe J."/>
            <person name="Badalamenti J.P."/>
            <person name="Herman A."/>
            <person name="Mangelson H."/>
            <person name="Liachko I."/>
            <person name="Sullivan S."/>
            <person name="Sone E.D."/>
            <person name="Koren S."/>
            <person name="Silverstein K.A.T."/>
            <person name="Beckman K.B."/>
            <person name="Gohl D.M."/>
        </authorList>
    </citation>
    <scope>NUCLEOTIDE SEQUENCE</scope>
    <source>
        <strain evidence="1">Duluth1</strain>
        <tissue evidence="1">Whole animal</tissue>
    </source>
</reference>
<protein>
    <submittedName>
        <fullName evidence="1">Uncharacterized protein</fullName>
    </submittedName>
</protein>
<reference evidence="1" key="2">
    <citation type="submission" date="2020-11" db="EMBL/GenBank/DDBJ databases">
        <authorList>
            <person name="McCartney M.A."/>
            <person name="Auch B."/>
            <person name="Kono T."/>
            <person name="Mallez S."/>
            <person name="Becker A."/>
            <person name="Gohl D.M."/>
            <person name="Silverstein K.A.T."/>
            <person name="Koren S."/>
            <person name="Bechman K.B."/>
            <person name="Herman A."/>
            <person name="Abrahante J.E."/>
            <person name="Garbe J."/>
        </authorList>
    </citation>
    <scope>NUCLEOTIDE SEQUENCE</scope>
    <source>
        <strain evidence="1">Duluth1</strain>
        <tissue evidence="1">Whole animal</tissue>
    </source>
</reference>
<keyword evidence="2" id="KW-1185">Reference proteome</keyword>
<evidence type="ECO:0000313" key="1">
    <source>
        <dbReference type="EMBL" id="KAH3721506.1"/>
    </source>
</evidence>
<dbReference type="AlphaFoldDB" id="A0A9D4HM52"/>
<name>A0A9D4HM52_DREPO</name>
<comment type="caution">
    <text evidence="1">The sequence shown here is derived from an EMBL/GenBank/DDBJ whole genome shotgun (WGS) entry which is preliminary data.</text>
</comment>
<gene>
    <name evidence="1" type="ORF">DPMN_064434</name>
</gene>